<dbReference type="EMBL" id="CP081673">
    <property type="protein sequence ID" value="QZH63811.1"/>
    <property type="molecule type" value="Genomic_DNA"/>
</dbReference>
<organism evidence="1 2">
    <name type="scientific">Mycolicibacterium farcinogenes</name>
    <name type="common">Mycobacterium farcinogenes</name>
    <dbReference type="NCBI Taxonomy" id="1802"/>
    <lineage>
        <taxon>Bacteria</taxon>
        <taxon>Bacillati</taxon>
        <taxon>Actinomycetota</taxon>
        <taxon>Actinomycetes</taxon>
        <taxon>Mycobacteriales</taxon>
        <taxon>Mycobacteriaceae</taxon>
        <taxon>Mycolicibacterium</taxon>
    </lineage>
</organism>
<proteinExistence type="predicted"/>
<dbReference type="Proteomes" id="UP000825598">
    <property type="component" value="Chromosome"/>
</dbReference>
<sequence>MTATTLEPDTTPPFYRIRQERVWIQIHKNDRRALAEAILDGLSVWAETAITSSTEVMRTTVSITPRGKVRISKPFPGGQRERWLIIEPTDAVDLAEELLAAE</sequence>
<accession>A0ACD1F9T4</accession>
<gene>
    <name evidence="1" type="ORF">K6L26_17165</name>
</gene>
<protein>
    <submittedName>
        <fullName evidence="1">Uncharacterized protein</fullName>
    </submittedName>
</protein>
<keyword evidence="2" id="KW-1185">Reference proteome</keyword>
<name>A0ACD1F9T4_MYCFR</name>
<evidence type="ECO:0000313" key="2">
    <source>
        <dbReference type="Proteomes" id="UP000825598"/>
    </source>
</evidence>
<evidence type="ECO:0000313" key="1">
    <source>
        <dbReference type="EMBL" id="QZH63811.1"/>
    </source>
</evidence>
<reference evidence="1" key="1">
    <citation type="submission" date="2021-07" db="EMBL/GenBank/DDBJ databases">
        <title>Complete Genome Sequences of Mycobacterium farcinogenes Isolated from Clinical Specimens from Patients in Thailand.</title>
        <authorList>
            <person name="Sodsai P."/>
        </authorList>
    </citation>
    <scope>NUCLEOTIDE SEQUENCE</scope>
    <source>
        <strain evidence="1">BKK/CU-MFGFA-001</strain>
    </source>
</reference>